<evidence type="ECO:0000259" key="3">
    <source>
        <dbReference type="Pfam" id="PF24503"/>
    </source>
</evidence>
<evidence type="ECO:0000259" key="2">
    <source>
        <dbReference type="Pfam" id="PF16558"/>
    </source>
</evidence>
<feature type="domain" description="Ubiquitin-protein ligase E3A N-terminal zinc-binding" evidence="2">
    <location>
        <begin position="1215"/>
        <end position="1246"/>
    </location>
</feature>
<evidence type="ECO:0000313" key="5">
    <source>
        <dbReference type="EMBL" id="GCB19537.1"/>
    </source>
</evidence>
<dbReference type="PANTHER" id="PTHR12555:SF15">
    <property type="entry name" value="FUSION DEGRADATION PROTEIN (UFD1), PUTATIVE (AFU_ORTHOLOGUE AFUA_4G04640)-RELATED"/>
    <property type="match status" value="1"/>
</dbReference>
<accession>A0A401KJR3</accession>
<evidence type="ECO:0000313" key="6">
    <source>
        <dbReference type="Proteomes" id="UP000286921"/>
    </source>
</evidence>
<dbReference type="Gene3D" id="3.10.330.10">
    <property type="match status" value="1"/>
</dbReference>
<dbReference type="GO" id="GO:0031593">
    <property type="term" value="F:polyubiquitin modification-dependent protein binding"/>
    <property type="evidence" value="ECO:0007669"/>
    <property type="project" value="TreeGrafter"/>
</dbReference>
<reference evidence="5 6" key="1">
    <citation type="submission" date="2016-09" db="EMBL/GenBank/DDBJ databases">
        <title>Aspergillus awamori IFM 58123T.</title>
        <authorList>
            <person name="Kusuya Y."/>
            <person name="Shimizu M."/>
            <person name="Takahashi H."/>
            <person name="Yaguchi T."/>
        </authorList>
    </citation>
    <scope>NUCLEOTIDE SEQUENCE [LARGE SCALE GENOMIC DNA]</scope>
    <source>
        <strain evidence="5 6">IFM 58123</strain>
    </source>
</reference>
<dbReference type="Pfam" id="PF24503">
    <property type="entry name" value="DUF7590"/>
    <property type="match status" value="1"/>
</dbReference>
<keyword evidence="6" id="KW-1185">Reference proteome</keyword>
<dbReference type="InterPro" id="IPR042556">
    <property type="entry name" value="AZUL_sf"/>
</dbReference>
<sequence length="1350" mass="148643">MSSGELWSTLVTAIDPGSTKAMPIILQSTIDLLETELAKARAALHEIQPTASSLFTKRDELALGAVAAYRQNLIDRAPDFFYGASRLTPKELGLVPAVREVQAADEDDDHVKTASKQHLQPVQPVAPKRATLADVLSNSLILDHMAPYLSTPSLLALASTSRQVRSSIVDTPYIFRHLDLTQCRGAKPGSTSTIDSVEQAWSGERAEDSVVEDEFYSAPLRSIFASLQRQSLLQDVRTLVLDGLSVPAGLVAEIILTDRFNVNILSIRECRHLNERKLMQVLTHAVRPSRPKGTPRVKGIYHFTPLHQSRAVVRSRYRDWWSSRCGSQSSCISPGSENESATAELAEIATQQQDAWYHPSGQLFKQSIEDGWAETIKQCEGIIAFDAVLCRGPRHDVDPSPPMPEDQGVSQPEGRPPLEPKLATVALGPRGCDGCHTSPEGPTFWGQSPDENLPLLTPPPLHSSSAVKAKRPVLIPDEQPSLIARCTDCLTDRWCHRCNKWFCEDCLPHPERVRNNLSPHQTAFRNPQSSPSSTEQSEDREQFSRGVSKDCWECGPTCAQCKTECQRTCQSCRGEYCVEHNEGCSSTMLTVAPAQQIPKLSGDKIILPPSALEQLLAAAPLQEVTSSGPARPYTNTFDPFNPHTFAAESQARERAVDRQQQLPHPLTFRIVNPQNDRVVYAGVREFSAAENEIGLSTFLRGALGIDGTRQPSPHGGDGNDGDVTDNAPAAPTTVTVHAQQLPKGTYVRLRPLEAGYDPGNWKALLEQQLRDNYTTLTSGEVLTVAGGRNQSFQFLVDKVEPHGNGICVVDTDLEVDIVALTEDQARETLEKRLEKSSRVSANRAGTSVGGELRLGQVVSGQVALGDYVDYEVLKWDPSNALELSVKGADDVDLCLFASPLSARQRNRPREDEHVFGDLSNRPTKRIRIQPTNVDMEGAELLYISVHAPTSTDSSENGLSALPYSLQVHVGSSPAQAENAADSEPESHEPGDVQCKNCRQWVPERTLMLHENFCLRNNILCPQCQNVFQKRSPEWQTHWHCPHDSAYGTGDAEKNRHNRFFHSKRSCSGCGFEAEDLSRLAQHRTTVCPAKPILCQFCHLVVPQKSESDPEMDDPDVLVSGLTPHELVDGGRTTECHLCDKIIRLRDMKMHLRHHDLERLSRPTPRICLNQNCGRTLDGRGTQTAVNLGLCSICFGPLYVDTYDPEGKALRRRIERRYLSQMMSGCGKPWCQNEYCKTGKQARPSSTSGASAPLGAAAILAAVRPLLDAVNLRGNAPNTAPFYLCTDQTGQQRRIAAEILSTEGAVADGKTYALPWCVSAVETTAGNLDKAREWLENWAPAQGEGTESFQR</sequence>
<dbReference type="Proteomes" id="UP000286921">
    <property type="component" value="Unassembled WGS sequence"/>
</dbReference>
<dbReference type="Pfam" id="PF24842">
    <property type="entry name" value="UFD1_N2"/>
    <property type="match status" value="1"/>
</dbReference>
<dbReference type="PANTHER" id="PTHR12555">
    <property type="entry name" value="UBIQUITIN FUSION DEGRADATON PROTEIN 1"/>
    <property type="match status" value="1"/>
</dbReference>
<evidence type="ECO:0000256" key="1">
    <source>
        <dbReference type="SAM" id="MobiDB-lite"/>
    </source>
</evidence>
<dbReference type="GO" id="GO:0006511">
    <property type="term" value="P:ubiquitin-dependent protein catabolic process"/>
    <property type="evidence" value="ECO:0007669"/>
    <property type="project" value="InterPro"/>
</dbReference>
<gene>
    <name evidence="5" type="ORF">AAWM_02422</name>
</gene>
<feature type="region of interest" description="Disordered" evidence="1">
    <location>
        <begin position="704"/>
        <end position="729"/>
    </location>
</feature>
<dbReference type="InterPro" id="IPR004854">
    <property type="entry name" value="Ufd1-like"/>
</dbReference>
<dbReference type="STRING" id="105351.A0A401KJR3"/>
<protein>
    <submittedName>
        <fullName evidence="5">Ubiquitin fusion degradation protein 1 homolog</fullName>
    </submittedName>
</protein>
<dbReference type="InterPro" id="IPR032353">
    <property type="entry name" value="AZUL"/>
</dbReference>
<feature type="region of interest" description="Disordered" evidence="1">
    <location>
        <begin position="394"/>
        <end position="418"/>
    </location>
</feature>
<dbReference type="Pfam" id="PF16558">
    <property type="entry name" value="AZUL"/>
    <property type="match status" value="1"/>
</dbReference>
<comment type="caution">
    <text evidence="5">The sequence shown here is derived from an EMBL/GenBank/DDBJ whole genome shotgun (WGS) entry which is preliminary data.</text>
</comment>
<dbReference type="Gene3D" id="6.10.130.10">
    <property type="entry name" value="Ubiquitin-protein ligase E3A, N-terminal zinc-binding domain (AZUL)"/>
    <property type="match status" value="1"/>
</dbReference>
<feature type="region of interest" description="Disordered" evidence="1">
    <location>
        <begin position="970"/>
        <end position="992"/>
    </location>
</feature>
<feature type="domain" description="DUF7590" evidence="3">
    <location>
        <begin position="845"/>
        <end position="969"/>
    </location>
</feature>
<evidence type="ECO:0000259" key="4">
    <source>
        <dbReference type="Pfam" id="PF24842"/>
    </source>
</evidence>
<dbReference type="GO" id="GO:0034098">
    <property type="term" value="C:VCP-NPL4-UFD1 AAA ATPase complex"/>
    <property type="evidence" value="ECO:0007669"/>
    <property type="project" value="TreeGrafter"/>
</dbReference>
<organism evidence="5 6">
    <name type="scientific">Aspergillus awamori</name>
    <name type="common">Black koji mold</name>
    <dbReference type="NCBI Taxonomy" id="105351"/>
    <lineage>
        <taxon>Eukaryota</taxon>
        <taxon>Fungi</taxon>
        <taxon>Dikarya</taxon>
        <taxon>Ascomycota</taxon>
        <taxon>Pezizomycotina</taxon>
        <taxon>Eurotiomycetes</taxon>
        <taxon>Eurotiomycetidae</taxon>
        <taxon>Eurotiales</taxon>
        <taxon>Aspergillaceae</taxon>
        <taxon>Aspergillus</taxon>
    </lineage>
</organism>
<name>A0A401KJR3_ASPAW</name>
<dbReference type="Pfam" id="PF23580">
    <property type="entry name" value="Znf_XAF1_N"/>
    <property type="match status" value="1"/>
</dbReference>
<dbReference type="EMBL" id="BDHI01000002">
    <property type="protein sequence ID" value="GCB19537.1"/>
    <property type="molecule type" value="Genomic_DNA"/>
</dbReference>
<dbReference type="GO" id="GO:0036503">
    <property type="term" value="P:ERAD pathway"/>
    <property type="evidence" value="ECO:0007669"/>
    <property type="project" value="TreeGrafter"/>
</dbReference>
<proteinExistence type="predicted"/>
<feature type="domain" description="Ubiquitin fusion degradation protein UFD1 N-terminal subdomain 2" evidence="4">
    <location>
        <begin position="743"/>
        <end position="818"/>
    </location>
</feature>
<dbReference type="Gene3D" id="2.40.40.50">
    <property type="entry name" value="Ubiquitin fusion degradation protein UFD1, N-terminal domain"/>
    <property type="match status" value="1"/>
</dbReference>
<dbReference type="InterPro" id="IPR055418">
    <property type="entry name" value="UFD1_N2"/>
</dbReference>
<dbReference type="InterPro" id="IPR042299">
    <property type="entry name" value="Ufd1-like_Nn"/>
</dbReference>
<dbReference type="InterPro" id="IPR056012">
    <property type="entry name" value="DUF7590"/>
</dbReference>
<feature type="region of interest" description="Disordered" evidence="1">
    <location>
        <begin position="520"/>
        <end position="541"/>
    </location>
</feature>